<keyword evidence="4 6" id="KW-0964">Secreted</keyword>
<feature type="signal peptide" evidence="6">
    <location>
        <begin position="1"/>
        <end position="24"/>
    </location>
</feature>
<proteinExistence type="inferred from homology"/>
<reference evidence="7 8" key="1">
    <citation type="submission" date="2014-04" db="EMBL/GenBank/DDBJ databases">
        <authorList>
            <consortium name="International Citrus Genome Consortium"/>
            <person name="Gmitter F."/>
            <person name="Chen C."/>
            <person name="Farmerie W."/>
            <person name="Harkins T."/>
            <person name="Desany B."/>
            <person name="Mohiuddin M."/>
            <person name="Kodira C."/>
            <person name="Borodovsky M."/>
            <person name="Lomsadze A."/>
            <person name="Burns P."/>
            <person name="Jenkins J."/>
            <person name="Prochnik S."/>
            <person name="Shu S."/>
            <person name="Chapman J."/>
            <person name="Pitluck S."/>
            <person name="Schmutz J."/>
            <person name="Rokhsar D."/>
        </authorList>
    </citation>
    <scope>NUCLEOTIDE SEQUENCE</scope>
</reference>
<feature type="chain" id="PRO_5043096826" description="S-protein homolog" evidence="6">
    <location>
        <begin position="25"/>
        <end position="92"/>
    </location>
</feature>
<keyword evidence="5 6" id="KW-0732">Signal</keyword>
<dbReference type="PANTHER" id="PTHR31232">
    <property type="match status" value="1"/>
</dbReference>
<dbReference type="AlphaFoldDB" id="A0A067E4Z0"/>
<evidence type="ECO:0000256" key="2">
    <source>
        <dbReference type="ARBA" id="ARBA00005581"/>
    </source>
</evidence>
<dbReference type="Pfam" id="PF05938">
    <property type="entry name" value="Self-incomp_S1"/>
    <property type="match status" value="1"/>
</dbReference>
<dbReference type="GO" id="GO:0005576">
    <property type="term" value="C:extracellular region"/>
    <property type="evidence" value="ECO:0007669"/>
    <property type="project" value="UniProtKB-SubCell"/>
</dbReference>
<keyword evidence="8" id="KW-1185">Reference proteome</keyword>
<sequence>MSSFNKVTLLLALHFVSYTSVNNASLMNPKVHVNIFNKTLFYCSFKWSGQIHRFDIYDGLRDGCQECKWSILQDGPCLAETHFSPGACYKYR</sequence>
<evidence type="ECO:0000256" key="6">
    <source>
        <dbReference type="RuleBase" id="RU367044"/>
    </source>
</evidence>
<accession>A0A067E4Z0</accession>
<comment type="similarity">
    <text evidence="2 6">Belongs to the plant self-incompatibility (S1) protein family.</text>
</comment>
<evidence type="ECO:0000313" key="7">
    <source>
        <dbReference type="EMBL" id="KDO46292.1"/>
    </source>
</evidence>
<protein>
    <recommendedName>
        <fullName evidence="6">S-protein homolog</fullName>
    </recommendedName>
</protein>
<name>A0A067E4Z0_CITSI</name>
<organism evidence="7 8">
    <name type="scientific">Citrus sinensis</name>
    <name type="common">Sweet orange</name>
    <name type="synonym">Citrus aurantium var. sinensis</name>
    <dbReference type="NCBI Taxonomy" id="2711"/>
    <lineage>
        <taxon>Eukaryota</taxon>
        <taxon>Viridiplantae</taxon>
        <taxon>Streptophyta</taxon>
        <taxon>Embryophyta</taxon>
        <taxon>Tracheophyta</taxon>
        <taxon>Spermatophyta</taxon>
        <taxon>Magnoliopsida</taxon>
        <taxon>eudicotyledons</taxon>
        <taxon>Gunneridae</taxon>
        <taxon>Pentapetalae</taxon>
        <taxon>rosids</taxon>
        <taxon>malvids</taxon>
        <taxon>Sapindales</taxon>
        <taxon>Rutaceae</taxon>
        <taxon>Aurantioideae</taxon>
        <taxon>Citrus</taxon>
    </lineage>
</organism>
<dbReference type="PANTHER" id="PTHR31232:SF43">
    <property type="entry name" value="S-PROTEIN HOMOLOG 29-RELATED"/>
    <property type="match status" value="1"/>
</dbReference>
<dbReference type="Proteomes" id="UP000027120">
    <property type="component" value="Unassembled WGS sequence"/>
</dbReference>
<dbReference type="InterPro" id="IPR010264">
    <property type="entry name" value="Self-incomp_S1"/>
</dbReference>
<keyword evidence="3 6" id="KW-0713">Self-incompatibility</keyword>
<comment type="subcellular location">
    <subcellularLocation>
        <location evidence="1 6">Secreted</location>
    </subcellularLocation>
</comment>
<evidence type="ECO:0000256" key="4">
    <source>
        <dbReference type="ARBA" id="ARBA00022525"/>
    </source>
</evidence>
<evidence type="ECO:0000256" key="1">
    <source>
        <dbReference type="ARBA" id="ARBA00004613"/>
    </source>
</evidence>
<evidence type="ECO:0000256" key="3">
    <source>
        <dbReference type="ARBA" id="ARBA00022471"/>
    </source>
</evidence>
<evidence type="ECO:0000313" key="8">
    <source>
        <dbReference type="Proteomes" id="UP000027120"/>
    </source>
</evidence>
<dbReference type="GO" id="GO:0060320">
    <property type="term" value="P:rejection of self pollen"/>
    <property type="evidence" value="ECO:0007669"/>
    <property type="project" value="UniProtKB-KW"/>
</dbReference>
<gene>
    <name evidence="7" type="ORF">CISIN_1g038207mg</name>
</gene>
<dbReference type="EMBL" id="KK785219">
    <property type="protein sequence ID" value="KDO46292.1"/>
    <property type="molecule type" value="Genomic_DNA"/>
</dbReference>
<evidence type="ECO:0000256" key="5">
    <source>
        <dbReference type="ARBA" id="ARBA00022729"/>
    </source>
</evidence>